<dbReference type="OrthoDB" id="998764at2759"/>
<dbReference type="Proteomes" id="UP000325315">
    <property type="component" value="Unassembled WGS sequence"/>
</dbReference>
<feature type="domain" description="Tf2-1-like SH3-like" evidence="1">
    <location>
        <begin position="107"/>
        <end position="153"/>
    </location>
</feature>
<dbReference type="PANTHER" id="PTHR46148">
    <property type="entry name" value="CHROMO DOMAIN-CONTAINING PROTEIN"/>
    <property type="match status" value="1"/>
</dbReference>
<evidence type="ECO:0000313" key="2">
    <source>
        <dbReference type="EMBL" id="KAA3470690.1"/>
    </source>
</evidence>
<dbReference type="PANTHER" id="PTHR46148:SF44">
    <property type="entry name" value="GAG-POL POLYPROTEIN"/>
    <property type="match status" value="1"/>
</dbReference>
<evidence type="ECO:0000313" key="3">
    <source>
        <dbReference type="Proteomes" id="UP000325315"/>
    </source>
</evidence>
<evidence type="ECO:0000259" key="1">
    <source>
        <dbReference type="Pfam" id="PF24626"/>
    </source>
</evidence>
<keyword evidence="3" id="KW-1185">Reference proteome</keyword>
<proteinExistence type="predicted"/>
<dbReference type="EMBL" id="SMMG02000006">
    <property type="protein sequence ID" value="KAA3470690.1"/>
    <property type="molecule type" value="Genomic_DNA"/>
</dbReference>
<name>A0A5B6VNF0_9ROSI</name>
<reference evidence="3" key="1">
    <citation type="journal article" date="2019" name="Plant Biotechnol. J.">
        <title>Genome sequencing of the Australian wild diploid species Gossypium australe highlights disease resistance and delayed gland morphogenesis.</title>
        <authorList>
            <person name="Cai Y."/>
            <person name="Cai X."/>
            <person name="Wang Q."/>
            <person name="Wang P."/>
            <person name="Zhang Y."/>
            <person name="Cai C."/>
            <person name="Xu Y."/>
            <person name="Wang K."/>
            <person name="Zhou Z."/>
            <person name="Wang C."/>
            <person name="Geng S."/>
            <person name="Li B."/>
            <person name="Dong Q."/>
            <person name="Hou Y."/>
            <person name="Wang H."/>
            <person name="Ai P."/>
            <person name="Liu Z."/>
            <person name="Yi F."/>
            <person name="Sun M."/>
            <person name="An G."/>
            <person name="Cheng J."/>
            <person name="Zhang Y."/>
            <person name="Shi Q."/>
            <person name="Xie Y."/>
            <person name="Shi X."/>
            <person name="Chang Y."/>
            <person name="Huang F."/>
            <person name="Chen Y."/>
            <person name="Hong S."/>
            <person name="Mi L."/>
            <person name="Sun Q."/>
            <person name="Zhang L."/>
            <person name="Zhou B."/>
            <person name="Peng R."/>
            <person name="Zhang X."/>
            <person name="Liu F."/>
        </authorList>
    </citation>
    <scope>NUCLEOTIDE SEQUENCE [LARGE SCALE GENOMIC DNA]</scope>
    <source>
        <strain evidence="3">cv. PA1801</strain>
    </source>
</reference>
<comment type="caution">
    <text evidence="2">The sequence shown here is derived from an EMBL/GenBank/DDBJ whole genome shotgun (WGS) entry which is preliminary data.</text>
</comment>
<sequence length="153" mass="18183">MLLHYRSDSSHVLSMDEIDLQPDLTYNEETIKIIAREVKELRNKRVLLVKVLWHRDGVEEAILWCRSPTCCLELNKRNIIRPELVREMEEKNAYTDKKRKGILFEVEDKDVTPHFIGPYKVLERVGPVAYRLALLLELSKIHNVFHISMLRRY</sequence>
<organism evidence="2 3">
    <name type="scientific">Gossypium australe</name>
    <dbReference type="NCBI Taxonomy" id="47621"/>
    <lineage>
        <taxon>Eukaryota</taxon>
        <taxon>Viridiplantae</taxon>
        <taxon>Streptophyta</taxon>
        <taxon>Embryophyta</taxon>
        <taxon>Tracheophyta</taxon>
        <taxon>Spermatophyta</taxon>
        <taxon>Magnoliopsida</taxon>
        <taxon>eudicotyledons</taxon>
        <taxon>Gunneridae</taxon>
        <taxon>Pentapetalae</taxon>
        <taxon>rosids</taxon>
        <taxon>malvids</taxon>
        <taxon>Malvales</taxon>
        <taxon>Malvaceae</taxon>
        <taxon>Malvoideae</taxon>
        <taxon>Gossypium</taxon>
    </lineage>
</organism>
<protein>
    <submittedName>
        <fullName evidence="2">Retrotransposable element Tf2 protein type 1</fullName>
    </submittedName>
</protein>
<dbReference type="AlphaFoldDB" id="A0A5B6VNF0"/>
<gene>
    <name evidence="2" type="ORF">EPI10_016379</name>
</gene>
<dbReference type="Pfam" id="PF24626">
    <property type="entry name" value="SH3_Tf2-1"/>
    <property type="match status" value="1"/>
</dbReference>
<accession>A0A5B6VNF0</accession>
<dbReference type="InterPro" id="IPR056924">
    <property type="entry name" value="SH3_Tf2-1"/>
</dbReference>